<evidence type="ECO:0000256" key="5">
    <source>
        <dbReference type="ARBA" id="ARBA00022989"/>
    </source>
</evidence>
<keyword evidence="11" id="KW-1185">Reference proteome</keyword>
<keyword evidence="5" id="KW-1133">Transmembrane helix</keyword>
<dbReference type="Pfam" id="PF13677">
    <property type="entry name" value="MotB_plug"/>
    <property type="match status" value="1"/>
</dbReference>
<feature type="domain" description="OmpA-like" evidence="9">
    <location>
        <begin position="103"/>
        <end position="231"/>
    </location>
</feature>
<evidence type="ECO:0000256" key="8">
    <source>
        <dbReference type="SAM" id="Coils"/>
    </source>
</evidence>
<evidence type="ECO:0000313" key="10">
    <source>
        <dbReference type="EMBL" id="AAD35760.1"/>
    </source>
</evidence>
<dbReference type="CDD" id="cd07185">
    <property type="entry name" value="OmpA_C-like"/>
    <property type="match status" value="1"/>
</dbReference>
<organism evidence="10 11">
    <name type="scientific">Thermotoga maritima (strain ATCC 43589 / DSM 3109 / JCM 10099 / NBRC 100826 / MSB8)</name>
    <dbReference type="NCBI Taxonomy" id="243274"/>
    <lineage>
        <taxon>Bacteria</taxon>
        <taxon>Thermotogati</taxon>
        <taxon>Thermotogota</taxon>
        <taxon>Thermotogae</taxon>
        <taxon>Thermotogales</taxon>
        <taxon>Thermotogaceae</taxon>
        <taxon>Thermotoga</taxon>
    </lineage>
</organism>
<evidence type="ECO:0000313" key="11">
    <source>
        <dbReference type="Proteomes" id="UP000008183"/>
    </source>
</evidence>
<dbReference type="PATRIC" id="fig|243274.5.peg.688"/>
<dbReference type="KEGG" id="tma:TM0677"/>
<dbReference type="Proteomes" id="UP000008183">
    <property type="component" value="Chromosome"/>
</dbReference>
<dbReference type="PANTHER" id="PTHR30329">
    <property type="entry name" value="STATOR ELEMENT OF FLAGELLAR MOTOR COMPLEX"/>
    <property type="match status" value="1"/>
</dbReference>
<dbReference type="InterPro" id="IPR036737">
    <property type="entry name" value="OmpA-like_sf"/>
</dbReference>
<accession>Q9WZE4</accession>
<dbReference type="InterPro" id="IPR050330">
    <property type="entry name" value="Bact_OuterMem_StrucFunc"/>
</dbReference>
<dbReference type="GO" id="GO:0071973">
    <property type="term" value="P:bacterial-type flagellum-dependent cell motility"/>
    <property type="evidence" value="ECO:0000318"/>
    <property type="project" value="GO_Central"/>
</dbReference>
<dbReference type="PROSITE" id="PS51123">
    <property type="entry name" value="OMPA_2"/>
    <property type="match status" value="1"/>
</dbReference>
<dbReference type="PIR" id="C72347">
    <property type="entry name" value="C72347"/>
</dbReference>
<dbReference type="Pfam" id="PF00691">
    <property type="entry name" value="OmpA"/>
    <property type="match status" value="1"/>
</dbReference>
<dbReference type="SUPFAM" id="SSF103088">
    <property type="entry name" value="OmpA-like"/>
    <property type="match status" value="1"/>
</dbReference>
<keyword evidence="3" id="KW-1003">Cell membrane</keyword>
<dbReference type="AlphaFoldDB" id="Q9WZE4"/>
<keyword evidence="8" id="KW-0175">Coiled coil</keyword>
<dbReference type="FunCoup" id="Q9WZE4">
    <property type="interactions" value="198"/>
</dbReference>
<evidence type="ECO:0000256" key="4">
    <source>
        <dbReference type="ARBA" id="ARBA00022692"/>
    </source>
</evidence>
<keyword evidence="4" id="KW-0812">Transmembrane</keyword>
<evidence type="ECO:0000256" key="2">
    <source>
        <dbReference type="ARBA" id="ARBA00008914"/>
    </source>
</evidence>
<evidence type="ECO:0000256" key="1">
    <source>
        <dbReference type="ARBA" id="ARBA00004162"/>
    </source>
</evidence>
<evidence type="ECO:0000256" key="7">
    <source>
        <dbReference type="PROSITE-ProRule" id="PRU00473"/>
    </source>
</evidence>
<keyword evidence="6 7" id="KW-0472">Membrane</keyword>
<dbReference type="OrthoDB" id="9815217at2"/>
<proteinExistence type="inferred from homology"/>
<name>Q9WZE4_THEMA</name>
<dbReference type="GO" id="GO:0120101">
    <property type="term" value="C:bacterial-type flagellum stator complex"/>
    <property type="evidence" value="ECO:0000318"/>
    <property type="project" value="GO_Central"/>
</dbReference>
<feature type="coiled-coil region" evidence="8">
    <location>
        <begin position="220"/>
        <end position="283"/>
    </location>
</feature>
<comment type="subcellular location">
    <subcellularLocation>
        <location evidence="1">Cell membrane</location>
        <topology evidence="1">Single-pass membrane protein</topology>
    </subcellularLocation>
</comment>
<dbReference type="Gene3D" id="3.30.1330.60">
    <property type="entry name" value="OmpA-like domain"/>
    <property type="match status" value="1"/>
</dbReference>
<dbReference type="InterPro" id="IPR006665">
    <property type="entry name" value="OmpA-like"/>
</dbReference>
<reference evidence="10 11" key="1">
    <citation type="journal article" date="1999" name="Nature">
        <title>Evidence for lateral gene transfer between Archaea and Bacteria from genome sequence of Thermotoga maritima.</title>
        <authorList>
            <person name="Nelson K.E."/>
            <person name="Clayton R.A."/>
            <person name="Gill S.R."/>
            <person name="Gwinn M.L."/>
            <person name="Dodson R.J."/>
            <person name="Haft D.H."/>
            <person name="Hickey E.K."/>
            <person name="Peterson J.D."/>
            <person name="Nelson W.C."/>
            <person name="Ketchum K.A."/>
            <person name="McDonald L."/>
            <person name="Utterback T.R."/>
            <person name="Malek J.A."/>
            <person name="Linher K.D."/>
            <person name="Garrett M.M."/>
            <person name="Stewart A.M."/>
            <person name="Cotton M.D."/>
            <person name="Pratt M.S."/>
            <person name="Phillips C.A."/>
            <person name="Richardson D."/>
            <person name="Heidelberg J."/>
            <person name="Sutton G.G."/>
            <person name="Fleischmann R.D."/>
            <person name="White O."/>
            <person name="Salzberg S.L."/>
            <person name="Smith H.O."/>
            <person name="Venter J.C."/>
            <person name="Fraser C.M."/>
        </authorList>
    </citation>
    <scope>NUCLEOTIDE SEQUENCE [LARGE SCALE GENOMIC DNA]</scope>
    <source>
        <strain evidence="11">ATCC 43589 / DSM 3109 / JCM 10099 / NBRC 100826 / MSB8</strain>
    </source>
</reference>
<dbReference type="InParanoid" id="Q9WZE4"/>
<dbReference type="PANTHER" id="PTHR30329:SF21">
    <property type="entry name" value="LIPOPROTEIN YIAD-RELATED"/>
    <property type="match status" value="1"/>
</dbReference>
<evidence type="ECO:0000256" key="6">
    <source>
        <dbReference type="ARBA" id="ARBA00023136"/>
    </source>
</evidence>
<evidence type="ECO:0000259" key="9">
    <source>
        <dbReference type="PROSITE" id="PS51123"/>
    </source>
</evidence>
<sequence>MMAKKREEEQKGSPQWMTTYSDMVTLLLTFFVALISMSTISPGKFQQVAVGLRIALSGRPPSVLMGGKSINEEPLITSKRGIYQELMRLSEEYKGKITVEERDEGTLIVLKDMVFFEPGSAKLTAEAKELLAKVGQIVIEHTTNVLEVYGYADDRPPLPNSIYVSNWHLSSARAASVVNFFLTELKEKRMIERAADIKLGRFNIDLFYNPDRFYPIGLGDREIKKKIQDLENQINVEKALLNEKFRNGEISQAEYELELRKLEEKYQQELDRLRREFRRIDILIKREKM</sequence>
<comment type="similarity">
    <text evidence="2">Belongs to the MotB family.</text>
</comment>
<evidence type="ECO:0000256" key="3">
    <source>
        <dbReference type="ARBA" id="ARBA00022475"/>
    </source>
</evidence>
<dbReference type="PaxDb" id="243274-THEMA_01280"/>
<gene>
    <name evidence="10" type="ordered locus">TM_0677</name>
</gene>
<dbReference type="EnsemblBacteria" id="AAD35760">
    <property type="protein sequence ID" value="AAD35760"/>
    <property type="gene ID" value="TM_0677"/>
</dbReference>
<dbReference type="InterPro" id="IPR025713">
    <property type="entry name" value="MotB-like_N_dom"/>
</dbReference>
<protein>
    <submittedName>
        <fullName evidence="10">Motility protein B</fullName>
    </submittedName>
</protein>
<dbReference type="EMBL" id="AE000512">
    <property type="protein sequence ID" value="AAD35760.1"/>
    <property type="molecule type" value="Genomic_DNA"/>
</dbReference>